<evidence type="ECO:0000256" key="1">
    <source>
        <dbReference type="ARBA" id="ARBA00004123"/>
    </source>
</evidence>
<evidence type="ECO:0000256" key="2">
    <source>
        <dbReference type="ARBA" id="ARBA00006454"/>
    </source>
</evidence>
<keyword evidence="7 8" id="KW-0539">Nucleus</keyword>
<dbReference type="GO" id="GO:0005634">
    <property type="term" value="C:nucleus"/>
    <property type="evidence" value="ECO:0007669"/>
    <property type="project" value="UniProtKB-SubCell"/>
</dbReference>
<dbReference type="Proteomes" id="UP000886520">
    <property type="component" value="Chromosome 7"/>
</dbReference>
<evidence type="ECO:0000256" key="5">
    <source>
        <dbReference type="ARBA" id="ARBA00023155"/>
    </source>
</evidence>
<keyword evidence="4 8" id="KW-0238">DNA-binding</keyword>
<organism evidence="11 12">
    <name type="scientific">Adiantum capillus-veneris</name>
    <name type="common">Maidenhair fern</name>
    <dbReference type="NCBI Taxonomy" id="13818"/>
    <lineage>
        <taxon>Eukaryota</taxon>
        <taxon>Viridiplantae</taxon>
        <taxon>Streptophyta</taxon>
        <taxon>Embryophyta</taxon>
        <taxon>Tracheophyta</taxon>
        <taxon>Polypodiopsida</taxon>
        <taxon>Polypodiidae</taxon>
        <taxon>Polypodiales</taxon>
        <taxon>Pteridineae</taxon>
        <taxon>Pteridaceae</taxon>
        <taxon>Vittarioideae</taxon>
        <taxon>Adiantum</taxon>
    </lineage>
</organism>
<dbReference type="GO" id="GO:0006355">
    <property type="term" value="P:regulation of DNA-templated transcription"/>
    <property type="evidence" value="ECO:0007669"/>
    <property type="project" value="InterPro"/>
</dbReference>
<dbReference type="FunFam" id="1.10.10.60:FF:000083">
    <property type="entry name" value="BEL1-like homeodomain protein 4"/>
    <property type="match status" value="1"/>
</dbReference>
<accession>A0A9D4V0Y3</accession>
<dbReference type="SMART" id="SM00574">
    <property type="entry name" value="POX"/>
    <property type="match status" value="1"/>
</dbReference>
<protein>
    <recommendedName>
        <fullName evidence="10">Homeobox domain-containing protein</fullName>
    </recommendedName>
</protein>
<evidence type="ECO:0000256" key="3">
    <source>
        <dbReference type="ARBA" id="ARBA00023015"/>
    </source>
</evidence>
<evidence type="ECO:0000256" key="9">
    <source>
        <dbReference type="SAM" id="MobiDB-lite"/>
    </source>
</evidence>
<feature type="domain" description="Homeobox" evidence="10">
    <location>
        <begin position="580"/>
        <end position="643"/>
    </location>
</feature>
<evidence type="ECO:0000259" key="10">
    <source>
        <dbReference type="PROSITE" id="PS50071"/>
    </source>
</evidence>
<comment type="caution">
    <text evidence="11">The sequence shown here is derived from an EMBL/GenBank/DDBJ whole genome shotgun (WGS) entry which is preliminary data.</text>
</comment>
<dbReference type="AlphaFoldDB" id="A0A9D4V0Y3"/>
<evidence type="ECO:0000256" key="4">
    <source>
        <dbReference type="ARBA" id="ARBA00023125"/>
    </source>
</evidence>
<evidence type="ECO:0000256" key="7">
    <source>
        <dbReference type="ARBA" id="ARBA00023242"/>
    </source>
</evidence>
<name>A0A9D4V0Y3_ADICA</name>
<evidence type="ECO:0000256" key="6">
    <source>
        <dbReference type="ARBA" id="ARBA00023163"/>
    </source>
</evidence>
<evidence type="ECO:0000256" key="8">
    <source>
        <dbReference type="PROSITE-ProRule" id="PRU00108"/>
    </source>
</evidence>
<dbReference type="Gene3D" id="1.10.10.60">
    <property type="entry name" value="Homeodomain-like"/>
    <property type="match status" value="1"/>
</dbReference>
<dbReference type="SUPFAM" id="SSF46689">
    <property type="entry name" value="Homeodomain-like"/>
    <property type="match status" value="1"/>
</dbReference>
<comment type="similarity">
    <text evidence="2">Belongs to the TALE/BELL homeobox family.</text>
</comment>
<dbReference type="GO" id="GO:0003677">
    <property type="term" value="F:DNA binding"/>
    <property type="evidence" value="ECO:0007669"/>
    <property type="project" value="UniProtKB-UniRule"/>
</dbReference>
<feature type="DNA-binding region" description="Homeobox" evidence="8">
    <location>
        <begin position="582"/>
        <end position="644"/>
    </location>
</feature>
<dbReference type="InterPro" id="IPR008422">
    <property type="entry name" value="KN_HD"/>
</dbReference>
<dbReference type="InterPro" id="IPR001356">
    <property type="entry name" value="HD"/>
</dbReference>
<gene>
    <name evidence="11" type="ORF">GOP47_0007462</name>
</gene>
<dbReference type="SMART" id="SM00389">
    <property type="entry name" value="HOX"/>
    <property type="match status" value="1"/>
</dbReference>
<feature type="compositionally biased region" description="Polar residues" evidence="9">
    <location>
        <begin position="663"/>
        <end position="675"/>
    </location>
</feature>
<dbReference type="InterPro" id="IPR050224">
    <property type="entry name" value="TALE_homeobox"/>
</dbReference>
<reference evidence="11" key="1">
    <citation type="submission" date="2021-01" db="EMBL/GenBank/DDBJ databases">
        <title>Adiantum capillus-veneris genome.</title>
        <authorList>
            <person name="Fang Y."/>
            <person name="Liao Q."/>
        </authorList>
    </citation>
    <scope>NUCLEOTIDE SEQUENCE</scope>
    <source>
        <strain evidence="11">H3</strain>
        <tissue evidence="11">Leaf</tissue>
    </source>
</reference>
<dbReference type="InterPro" id="IPR009057">
    <property type="entry name" value="Homeodomain-like_sf"/>
</dbReference>
<dbReference type="Pfam" id="PF05920">
    <property type="entry name" value="Homeobox_KN"/>
    <property type="match status" value="1"/>
</dbReference>
<keyword evidence="6" id="KW-0804">Transcription</keyword>
<dbReference type="Pfam" id="PF07526">
    <property type="entry name" value="POX"/>
    <property type="match status" value="1"/>
</dbReference>
<keyword evidence="12" id="KW-1185">Reference proteome</keyword>
<proteinExistence type="inferred from homology"/>
<sequence>MVSSETYQFVSEDGPNGAQVKNIDRGYLSLPIVPSTKTASWENLNELELLNSAGGALQGAQLPSSARMSFSNGLGGLSVIHMDGRESQMRAYFSGSQGEAIQTLHLMNSPYSGYADTASHAGNMVLVHPSVTAVGHDNSLGHPSQLQQHYFGFSSSSSFTQSSMSPISSVFDASAVPQSNSQQTSLFSNGFRSHTWAPGSELSFLPVNGTAQLTQPLAARLACMEPGQQQPSSHLSQLVSRPHQVVHEEHVSMLQHGIALGLTTDNPQASPVCNQGLSLSLSAQHNPLQLQCFGMQPGTAVLSHCQGLLQETSEDGSRDDAYSHRWIGNSEQLKASSHSNQFASAYHSSGLVSSSRQLPLEETVQAGPGFRGYLTGSKYLRAAQFLLEEVVSLGCGLKNSSSKHTKLQSWIGGGMLLDSSSSKDENAASNTLADSKEGVACVVSATQKIPTSSGSEQNLAITERNLQENQELQLKKAKLVAMLDEVDRRYKLYFSQMEAVVNTFESAAGLGAAKTYTALALQTISKHFRGLRDAIGSQIRAASRALGEEDSSSLGLGRLRYVDQQLRQQRALQQFGMMQQHAWRPQRGLPERSVSVLRAWLFEHFLHPYPKDADKHMLARQTGLSRNQVSNWFINARVRLWKPMVEEMYLEELKEAEMDRTSAETSADQKSNTETSDNHRSGISCMDDQAGVGVPDSSNTHGREEVGSKDFGVMQSDKPVVPNYQSMSPSGLQQASGLDAGEAHLLQGILKGGVLNSYEQGFKPEDCRREEEVDGHNRHSFRARGLDQHTYGGYHDQGDGFSAVSAGYNGVSLTLGLQHSDSVSLASAQQQFYLQQQNQLQNQGVTGSLFSQLAMTGTRRRLDEVEEYYSCLDSSKNYEALGEIQTRKRFASNTYNQG</sequence>
<evidence type="ECO:0000313" key="11">
    <source>
        <dbReference type="EMBL" id="KAI5077638.1"/>
    </source>
</evidence>
<dbReference type="CDD" id="cd00086">
    <property type="entry name" value="homeodomain"/>
    <property type="match status" value="1"/>
</dbReference>
<dbReference type="OrthoDB" id="1912980at2759"/>
<feature type="region of interest" description="Disordered" evidence="9">
    <location>
        <begin position="659"/>
        <end position="719"/>
    </location>
</feature>
<keyword evidence="5 8" id="KW-0371">Homeobox</keyword>
<comment type="subcellular location">
    <subcellularLocation>
        <location evidence="1 8">Nucleus</location>
    </subcellularLocation>
</comment>
<dbReference type="PANTHER" id="PTHR11850">
    <property type="entry name" value="HOMEOBOX PROTEIN TRANSCRIPTION FACTORS"/>
    <property type="match status" value="1"/>
</dbReference>
<dbReference type="PROSITE" id="PS50071">
    <property type="entry name" value="HOMEOBOX_2"/>
    <property type="match status" value="1"/>
</dbReference>
<dbReference type="InterPro" id="IPR006563">
    <property type="entry name" value="POX_dom"/>
</dbReference>
<dbReference type="EMBL" id="JABFUD020000007">
    <property type="protein sequence ID" value="KAI5077638.1"/>
    <property type="molecule type" value="Genomic_DNA"/>
</dbReference>
<evidence type="ECO:0000313" key="12">
    <source>
        <dbReference type="Proteomes" id="UP000886520"/>
    </source>
</evidence>
<keyword evidence="3" id="KW-0805">Transcription regulation</keyword>